<reference evidence="2 3" key="1">
    <citation type="submission" date="2019-03" db="EMBL/GenBank/DDBJ databases">
        <title>Genomic Encyclopedia of Type Strains, Phase IV (KMG-IV): sequencing the most valuable type-strain genomes for metagenomic binning, comparative biology and taxonomic classification.</title>
        <authorList>
            <person name="Goeker M."/>
        </authorList>
    </citation>
    <scope>NUCLEOTIDE SEQUENCE [LARGE SCALE GENOMIC DNA]</scope>
    <source>
        <strain evidence="2 3">DSM 100556</strain>
    </source>
</reference>
<feature type="transmembrane region" description="Helical" evidence="1">
    <location>
        <begin position="113"/>
        <end position="130"/>
    </location>
</feature>
<dbReference type="Proteomes" id="UP000295718">
    <property type="component" value="Unassembled WGS sequence"/>
</dbReference>
<feature type="transmembrane region" description="Helical" evidence="1">
    <location>
        <begin position="60"/>
        <end position="82"/>
    </location>
</feature>
<evidence type="ECO:0000313" key="2">
    <source>
        <dbReference type="EMBL" id="TCL59051.1"/>
    </source>
</evidence>
<protein>
    <submittedName>
        <fullName evidence="2">Uncharacterized protein</fullName>
    </submittedName>
</protein>
<sequence length="202" mass="21895">MNKKIGICAAAVNLLSVIGFLVSMLVSSPYASYFTSIGIAFSFVAMISVFAYYAEETAKAAGFAAAAFGGMYALCNSIVYFIQLTSVRSGKLTGQAAVLLDFSHFDMMFNLDMLGYCLMAVSTFFAGLTIQAKDLAEKWLKWLLIIHGVFAVTCFIVPLLGLFDTAVKGSDATGTFILVFWCVYFAPISALSIRFFLKRGNA</sequence>
<comment type="caution">
    <text evidence="2">The sequence shown here is derived from an EMBL/GenBank/DDBJ whole genome shotgun (WGS) entry which is preliminary data.</text>
</comment>
<keyword evidence="3" id="KW-1185">Reference proteome</keyword>
<evidence type="ECO:0000313" key="3">
    <source>
        <dbReference type="Proteomes" id="UP000295718"/>
    </source>
</evidence>
<dbReference type="AlphaFoldDB" id="A0A4R1R171"/>
<proteinExistence type="predicted"/>
<feature type="transmembrane region" description="Helical" evidence="1">
    <location>
        <begin position="7"/>
        <end position="27"/>
    </location>
</feature>
<feature type="transmembrane region" description="Helical" evidence="1">
    <location>
        <begin position="33"/>
        <end position="53"/>
    </location>
</feature>
<keyword evidence="1" id="KW-1133">Transmembrane helix</keyword>
<evidence type="ECO:0000256" key="1">
    <source>
        <dbReference type="SAM" id="Phobius"/>
    </source>
</evidence>
<feature type="transmembrane region" description="Helical" evidence="1">
    <location>
        <begin position="142"/>
        <end position="163"/>
    </location>
</feature>
<name>A0A4R1R171_9FIRM</name>
<keyword evidence="1" id="KW-0472">Membrane</keyword>
<keyword evidence="1" id="KW-0812">Transmembrane</keyword>
<organism evidence="2 3">
    <name type="scientific">Kineothrix alysoides</name>
    <dbReference type="NCBI Taxonomy" id="1469948"/>
    <lineage>
        <taxon>Bacteria</taxon>
        <taxon>Bacillati</taxon>
        <taxon>Bacillota</taxon>
        <taxon>Clostridia</taxon>
        <taxon>Lachnospirales</taxon>
        <taxon>Lachnospiraceae</taxon>
        <taxon>Kineothrix</taxon>
    </lineage>
</organism>
<feature type="transmembrane region" description="Helical" evidence="1">
    <location>
        <begin position="175"/>
        <end position="197"/>
    </location>
</feature>
<accession>A0A4R1R171</accession>
<dbReference type="EMBL" id="SLUO01000005">
    <property type="protein sequence ID" value="TCL59051.1"/>
    <property type="molecule type" value="Genomic_DNA"/>
</dbReference>
<dbReference type="STRING" id="1469948.GCA_000732725_01932"/>
<gene>
    <name evidence="2" type="ORF">EDD76_105227</name>
</gene>
<dbReference type="RefSeq" id="WP_031390628.1">
    <property type="nucleotide sequence ID" value="NZ_JPNB01000001.1"/>
</dbReference>